<name>A0A1G6GVD4_9BACT</name>
<proteinExistence type="predicted"/>
<evidence type="ECO:0000313" key="2">
    <source>
        <dbReference type="Proteomes" id="UP000199452"/>
    </source>
</evidence>
<sequence>MKVYLSIILYYARRLHLIIQADSTMQKSSITTNYFTMHTQQAARSISSEPDSNKYPLIIVRKRYIPSEKSYIIH</sequence>
<gene>
    <name evidence="1" type="ORF">SAMN05216323_100464</name>
</gene>
<keyword evidence="2" id="KW-1185">Reference proteome</keyword>
<evidence type="ECO:0000313" key="1">
    <source>
        <dbReference type="EMBL" id="SDB85928.1"/>
    </source>
</evidence>
<protein>
    <submittedName>
        <fullName evidence="1">Uncharacterized protein</fullName>
    </submittedName>
</protein>
<dbReference type="Proteomes" id="UP000199452">
    <property type="component" value="Unassembled WGS sequence"/>
</dbReference>
<dbReference type="EMBL" id="FMYP01000004">
    <property type="protein sequence ID" value="SDB85928.1"/>
    <property type="molecule type" value="Genomic_DNA"/>
</dbReference>
<dbReference type="STRING" id="1640674.SAMN05216323_100464"/>
<reference evidence="1 2" key="1">
    <citation type="submission" date="2016-09" db="EMBL/GenBank/DDBJ databases">
        <authorList>
            <person name="Capua I."/>
            <person name="De Benedictis P."/>
            <person name="Joannis T."/>
            <person name="Lombin L.H."/>
            <person name="Cattoli G."/>
        </authorList>
    </citation>
    <scope>NUCLEOTIDE SEQUENCE [LARGE SCALE GENOMIC DNA]</scope>
    <source>
        <strain evidence="1 2">A7P-90m</strain>
    </source>
</reference>
<accession>A0A1G6GVD4</accession>
<dbReference type="AlphaFoldDB" id="A0A1G6GVD4"/>
<organism evidence="1 2">
    <name type="scientific">Williamwhitmania taraxaci</name>
    <dbReference type="NCBI Taxonomy" id="1640674"/>
    <lineage>
        <taxon>Bacteria</taxon>
        <taxon>Pseudomonadati</taxon>
        <taxon>Bacteroidota</taxon>
        <taxon>Bacteroidia</taxon>
        <taxon>Bacteroidales</taxon>
        <taxon>Williamwhitmaniaceae</taxon>
        <taxon>Williamwhitmania</taxon>
    </lineage>
</organism>